<keyword evidence="2" id="KW-0378">Hydrolase</keyword>
<evidence type="ECO:0000256" key="2">
    <source>
        <dbReference type="ARBA" id="ARBA00022801"/>
    </source>
</evidence>
<dbReference type="GO" id="GO:0003677">
    <property type="term" value="F:DNA binding"/>
    <property type="evidence" value="ECO:0007669"/>
    <property type="project" value="UniProtKB-KW"/>
</dbReference>
<dbReference type="Gene3D" id="3.40.470.10">
    <property type="entry name" value="Uracil-DNA glycosylase-like domain"/>
    <property type="match status" value="1"/>
</dbReference>
<dbReference type="EMBL" id="GBHO01010435">
    <property type="protein sequence ID" value="JAG33169.1"/>
    <property type="molecule type" value="Transcribed_RNA"/>
</dbReference>
<dbReference type="SUPFAM" id="SSF52141">
    <property type="entry name" value="Uracil-DNA glycosylase-like"/>
    <property type="match status" value="1"/>
</dbReference>
<evidence type="ECO:0000256" key="3">
    <source>
        <dbReference type="ARBA" id="ARBA00023125"/>
    </source>
</evidence>
<evidence type="ECO:0000256" key="4">
    <source>
        <dbReference type="ARBA" id="ARBA00023204"/>
    </source>
</evidence>
<dbReference type="InterPro" id="IPR036895">
    <property type="entry name" value="Uracil-DNA_glycosylase-like_sf"/>
</dbReference>
<dbReference type="AlphaFoldDB" id="A0A0A9YUD3"/>
<reference evidence="6" key="2">
    <citation type="submission" date="2014-07" db="EMBL/GenBank/DDBJ databases">
        <authorList>
            <person name="Hull J."/>
        </authorList>
    </citation>
    <scope>NUCLEOTIDE SEQUENCE</scope>
</reference>
<reference evidence="6" key="1">
    <citation type="journal article" date="2014" name="PLoS ONE">
        <title>Transcriptome-Based Identification of ABC Transporters in the Western Tarnished Plant Bug Lygus hesperus.</title>
        <authorList>
            <person name="Hull J.J."/>
            <person name="Chaney K."/>
            <person name="Geib S.M."/>
            <person name="Fabrick J.A."/>
            <person name="Brent C.S."/>
            <person name="Walsh D."/>
            <person name="Lavine L.C."/>
        </authorList>
    </citation>
    <scope>NUCLEOTIDE SEQUENCE</scope>
</reference>
<sequence length="126" mass="14495">MEKPEELQSVPNPPSLAMNRRNLPYIHPEMNTLPSHDIFSSETDLAPIPMSESFLNEELSLYNKLKDVNYGSKVNYVLKPVEYAWEIHRDFLEKYCRSTKKILFLGMNPGPWGMMQNGIPFGESSS</sequence>
<dbReference type="InterPro" id="IPR039134">
    <property type="entry name" value="SMUG1"/>
</dbReference>
<evidence type="ECO:0000313" key="5">
    <source>
        <dbReference type="EMBL" id="JAG33169.1"/>
    </source>
</evidence>
<keyword evidence="4" id="KW-0234">DNA repair</keyword>
<gene>
    <name evidence="6" type="primary">SMUG1_1</name>
    <name evidence="5" type="synonym">SMUG1_0</name>
    <name evidence="6" type="ORF">CM83_17697</name>
    <name evidence="5" type="ORF">CM83_17698</name>
</gene>
<feature type="non-terminal residue" evidence="6">
    <location>
        <position position="126"/>
    </location>
</feature>
<protein>
    <submittedName>
        <fullName evidence="6">Single-strand selective monofunctional uracil DNA glycosylase</fullName>
    </submittedName>
</protein>
<dbReference type="GO" id="GO:0000703">
    <property type="term" value="F:oxidized pyrimidine nucleobase lesion DNA N-glycosylase activity"/>
    <property type="evidence" value="ECO:0007669"/>
    <property type="project" value="TreeGrafter"/>
</dbReference>
<organism evidence="6">
    <name type="scientific">Lygus hesperus</name>
    <name type="common">Western plant bug</name>
    <dbReference type="NCBI Taxonomy" id="30085"/>
    <lineage>
        <taxon>Eukaryota</taxon>
        <taxon>Metazoa</taxon>
        <taxon>Ecdysozoa</taxon>
        <taxon>Arthropoda</taxon>
        <taxon>Hexapoda</taxon>
        <taxon>Insecta</taxon>
        <taxon>Pterygota</taxon>
        <taxon>Neoptera</taxon>
        <taxon>Paraneoptera</taxon>
        <taxon>Hemiptera</taxon>
        <taxon>Heteroptera</taxon>
        <taxon>Panheteroptera</taxon>
        <taxon>Cimicomorpha</taxon>
        <taxon>Miridae</taxon>
        <taxon>Mirini</taxon>
        <taxon>Lygus</taxon>
    </lineage>
</organism>
<keyword evidence="1" id="KW-0227">DNA damage</keyword>
<dbReference type="EMBL" id="GBHO01010434">
    <property type="protein sequence ID" value="JAG33170.1"/>
    <property type="molecule type" value="Transcribed_RNA"/>
</dbReference>
<dbReference type="PANTHER" id="PTHR13235">
    <property type="entry name" value="SINGLE-STRAND SELECTIVE MONOFUNCTIONAL URACIL DNA GLYCOSYLASE"/>
    <property type="match status" value="1"/>
</dbReference>
<evidence type="ECO:0000256" key="1">
    <source>
        <dbReference type="ARBA" id="ARBA00022763"/>
    </source>
</evidence>
<dbReference type="GO" id="GO:0006284">
    <property type="term" value="P:base-excision repair"/>
    <property type="evidence" value="ECO:0007669"/>
    <property type="project" value="InterPro"/>
</dbReference>
<accession>A0A0A9YUD3</accession>
<name>A0A0A9YUD3_LYGHE</name>
<keyword evidence="3" id="KW-0238">DNA-binding</keyword>
<proteinExistence type="predicted"/>
<dbReference type="GO" id="GO:0017065">
    <property type="term" value="F:single-strand selective uracil DNA N-glycosylase activity"/>
    <property type="evidence" value="ECO:0007669"/>
    <property type="project" value="InterPro"/>
</dbReference>
<dbReference type="PANTHER" id="PTHR13235:SF2">
    <property type="entry name" value="SINGLE-STRAND SELECTIVE MONOFUNCTIONAL URACIL DNA GLYCOSYLASE"/>
    <property type="match status" value="1"/>
</dbReference>
<evidence type="ECO:0000313" key="6">
    <source>
        <dbReference type="EMBL" id="JAG33170.1"/>
    </source>
</evidence>